<feature type="region of interest" description="Disordered" evidence="1">
    <location>
        <begin position="31"/>
        <end position="66"/>
    </location>
</feature>
<gene>
    <name evidence="3" type="ORF">FHS42_006462</name>
</gene>
<keyword evidence="4" id="KW-1185">Reference proteome</keyword>
<sequence>MTRSTYRYVGMAIEPDPGAAPYTVRATCATCGERSPDPEAEGPTGQHSEAQRWCRDHAAHHHPDGRHLHYTATVTYGWQITPTEDIGPAADHGSAASSTPNSPNTLVRPPSYPKAVST</sequence>
<proteinExistence type="predicted"/>
<name>A0A7W9QFM3_9ACTN</name>
<feature type="compositionally biased region" description="Basic and acidic residues" evidence="1">
    <location>
        <begin position="49"/>
        <end position="66"/>
    </location>
</feature>
<feature type="region of interest" description="Disordered" evidence="1">
    <location>
        <begin position="82"/>
        <end position="118"/>
    </location>
</feature>
<accession>A0A7W9QFM3</accession>
<dbReference type="Pfam" id="PF25232">
    <property type="entry name" value="DUF7848"/>
    <property type="match status" value="1"/>
</dbReference>
<organism evidence="3 4">
    <name type="scientific">Streptomyces zagrosensis</name>
    <dbReference type="NCBI Taxonomy" id="1042984"/>
    <lineage>
        <taxon>Bacteria</taxon>
        <taxon>Bacillati</taxon>
        <taxon>Actinomycetota</taxon>
        <taxon>Actinomycetes</taxon>
        <taxon>Kitasatosporales</taxon>
        <taxon>Streptomycetaceae</taxon>
        <taxon>Streptomyces</taxon>
    </lineage>
</organism>
<dbReference type="InterPro" id="IPR057170">
    <property type="entry name" value="DUF7848"/>
</dbReference>
<evidence type="ECO:0000256" key="1">
    <source>
        <dbReference type="SAM" id="MobiDB-lite"/>
    </source>
</evidence>
<feature type="domain" description="DUF7848" evidence="2">
    <location>
        <begin position="1"/>
        <end position="84"/>
    </location>
</feature>
<dbReference type="Proteomes" id="UP000588098">
    <property type="component" value="Unassembled WGS sequence"/>
</dbReference>
<evidence type="ECO:0000313" key="4">
    <source>
        <dbReference type="Proteomes" id="UP000588098"/>
    </source>
</evidence>
<evidence type="ECO:0000259" key="2">
    <source>
        <dbReference type="Pfam" id="PF25232"/>
    </source>
</evidence>
<dbReference type="AlphaFoldDB" id="A0A7W9QFM3"/>
<evidence type="ECO:0000313" key="3">
    <source>
        <dbReference type="EMBL" id="MBB5939368.1"/>
    </source>
</evidence>
<dbReference type="RefSeq" id="WP_184578335.1">
    <property type="nucleotide sequence ID" value="NZ_JACHJL010000023.1"/>
</dbReference>
<dbReference type="EMBL" id="JACHJL010000023">
    <property type="protein sequence ID" value="MBB5939368.1"/>
    <property type="molecule type" value="Genomic_DNA"/>
</dbReference>
<reference evidence="3 4" key="1">
    <citation type="submission" date="2020-08" db="EMBL/GenBank/DDBJ databases">
        <title>Genomic Encyclopedia of Type Strains, Phase III (KMG-III): the genomes of soil and plant-associated and newly described type strains.</title>
        <authorList>
            <person name="Whitman W."/>
        </authorList>
    </citation>
    <scope>NUCLEOTIDE SEQUENCE [LARGE SCALE GENOMIC DNA]</scope>
    <source>
        <strain evidence="3 4">CECT 8305</strain>
    </source>
</reference>
<comment type="caution">
    <text evidence="3">The sequence shown here is derived from an EMBL/GenBank/DDBJ whole genome shotgun (WGS) entry which is preliminary data.</text>
</comment>
<protein>
    <recommendedName>
        <fullName evidence="2">DUF7848 domain-containing protein</fullName>
    </recommendedName>
</protein>
<feature type="compositionally biased region" description="Polar residues" evidence="1">
    <location>
        <begin position="95"/>
        <end position="105"/>
    </location>
</feature>